<feature type="transmembrane region" description="Helical" evidence="8">
    <location>
        <begin position="220"/>
        <end position="241"/>
    </location>
</feature>
<dbReference type="EMBL" id="KC415004">
    <property type="protein sequence ID" value="AHB82308.1"/>
    <property type="molecule type" value="Genomic_DNA"/>
</dbReference>
<evidence type="ECO:0000256" key="1">
    <source>
        <dbReference type="ARBA" id="ARBA00004141"/>
    </source>
</evidence>
<feature type="transmembrane region" description="Helical" evidence="8">
    <location>
        <begin position="502"/>
        <end position="522"/>
    </location>
</feature>
<feature type="transmembrane region" description="Helical" evidence="8">
    <location>
        <begin position="248"/>
        <end position="266"/>
    </location>
</feature>
<feature type="transmembrane region" description="Helical" evidence="8">
    <location>
        <begin position="309"/>
        <end position="329"/>
    </location>
</feature>
<evidence type="ECO:0000256" key="6">
    <source>
        <dbReference type="ARBA" id="ARBA00031027"/>
    </source>
</evidence>
<feature type="transmembrane region" description="Helical" evidence="8">
    <location>
        <begin position="349"/>
        <end position="370"/>
    </location>
</feature>
<comment type="catalytic activity">
    <reaction evidence="7">
        <text>a ubiquinone + NADH + 5 H(+)(in) = a ubiquinol + NAD(+) + 4 H(+)(out)</text>
        <dbReference type="Rhea" id="RHEA:29091"/>
        <dbReference type="Rhea" id="RHEA-COMP:9565"/>
        <dbReference type="Rhea" id="RHEA-COMP:9566"/>
        <dbReference type="ChEBI" id="CHEBI:15378"/>
        <dbReference type="ChEBI" id="CHEBI:16389"/>
        <dbReference type="ChEBI" id="CHEBI:17976"/>
        <dbReference type="ChEBI" id="CHEBI:57540"/>
        <dbReference type="ChEBI" id="CHEBI:57945"/>
        <dbReference type="EC" id="7.1.1.2"/>
    </reaction>
</comment>
<organism evidence="10">
    <name type="scientific">Hebesoma violentum</name>
    <dbReference type="NCBI Taxonomy" id="1410563"/>
    <lineage>
        <taxon>Eukaryota</taxon>
        <taxon>Metazoa</taxon>
        <taxon>Spiralia</taxon>
        <taxon>Lophotrochozoa</taxon>
        <taxon>Acanthocephala</taxon>
        <taxon>Eoacanthocephala</taxon>
        <taxon>Neoechinorhynchida</taxon>
        <taxon>Neoechinorhynchidae</taxon>
        <taxon>Hebesoma</taxon>
    </lineage>
</organism>
<name>A0A0C4JX24_9BILA</name>
<feature type="transmembrane region" description="Helical" evidence="8">
    <location>
        <begin position="73"/>
        <end position="94"/>
    </location>
</feature>
<evidence type="ECO:0000256" key="4">
    <source>
        <dbReference type="ARBA" id="ARBA00022989"/>
    </source>
</evidence>
<dbReference type="GO" id="GO:0008137">
    <property type="term" value="F:NADH dehydrogenase (ubiquinone) activity"/>
    <property type="evidence" value="ECO:0007669"/>
    <property type="project" value="UniProtKB-EC"/>
</dbReference>
<feature type="transmembrane region" description="Helical" evidence="8">
    <location>
        <begin position="100"/>
        <end position="120"/>
    </location>
</feature>
<geneLocation type="mitochondrion" evidence="10"/>
<dbReference type="Pfam" id="PF00361">
    <property type="entry name" value="Proton_antipo_M"/>
    <property type="match status" value="1"/>
</dbReference>
<sequence>MVCSLVGVLALSSVWGLLVSTSFMVLETLNCWFGLLVVDVVYTTMSLSIFCVLMGIFLMVIKFSGVYMMSDKGSYAFLYVVSMFVLGMVVFVLFSDVYSVLVGWEILGVVSFMLIFYYGSVSAKVSSLFTICMNRVGDLSLIVFCCFWVVGGFVNEWGFWMFVGVIMCLLTKSAQFPFSVWLPMAMSAPTPVSSLVHSSTLVTAGLILAVVFSFWVEGYFFSACMMFGVFTLALAGVSSLVEADFKKIVALSTLFHLGFMSILLGLNCSDVSVAHLIFHGGFKSLLFVSVGMVILLFSHEQDIRRISGPTGMVFYLVVMVFSVFSLVGVPYFSGAMAKEVALSAFEMGVYSVCLYALFLVSLSCSLTYSLRMVLNPLSVLISTLSGLGACPSMVWAFVSMGVFSMVGWGVLAWVAFFTAVSELSISTLVVYYLVALGVYTSSGWVVKNAGLIKLSVLWSEVVNIVVSGVAVLGTQVEMYVNTSVLTVLPIYSMKMGSLALKWYGVVLVSWVVMVMLISGFTCY</sequence>
<accession>A0A0C4JX24</accession>
<evidence type="ECO:0000256" key="8">
    <source>
        <dbReference type="SAM" id="Phobius"/>
    </source>
</evidence>
<dbReference type="AlphaFoldDB" id="A0A0C4JX24"/>
<feature type="domain" description="NADH:quinone oxidoreductase/Mrp antiporter transmembrane" evidence="9">
    <location>
        <begin position="96"/>
        <end position="358"/>
    </location>
</feature>
<keyword evidence="3 8" id="KW-0812">Transmembrane</keyword>
<gene>
    <name evidence="10" type="primary">ND5</name>
</gene>
<dbReference type="PANTHER" id="PTHR42829">
    <property type="entry name" value="NADH-UBIQUINONE OXIDOREDUCTASE CHAIN 5"/>
    <property type="match status" value="1"/>
</dbReference>
<proteinExistence type="predicted"/>
<reference evidence="10" key="1">
    <citation type="journal article" date="2014" name="Shui Sheng Sheng Wu Hsueh Bao">
        <title>The cloning of the mitochondrial genome of Hebesoma violentum (Acanthocephala) and the phylogenetic analysis of Acanthocephalans.</title>
        <authorList>
            <person name="Pan T."/>
            <person name="Nie P."/>
        </authorList>
    </citation>
    <scope>NUCLEOTIDE SEQUENCE</scope>
</reference>
<feature type="transmembrane region" description="Helical" evidence="8">
    <location>
        <begin position="194"/>
        <end position="214"/>
    </location>
</feature>
<dbReference type="GO" id="GO:0003954">
    <property type="term" value="F:NADH dehydrogenase activity"/>
    <property type="evidence" value="ECO:0007669"/>
    <property type="project" value="TreeGrafter"/>
</dbReference>
<feature type="transmembrane region" description="Helical" evidence="8">
    <location>
        <begin position="451"/>
        <end position="473"/>
    </location>
</feature>
<protein>
    <recommendedName>
        <fullName evidence="2">NADH:ubiquinone reductase (H(+)-translocating)</fullName>
        <ecNumber evidence="2">7.1.1.2</ecNumber>
    </recommendedName>
    <alternativeName>
        <fullName evidence="6">NADH dehydrogenase subunit 5</fullName>
    </alternativeName>
</protein>
<dbReference type="GO" id="GO:0016020">
    <property type="term" value="C:membrane"/>
    <property type="evidence" value="ECO:0007669"/>
    <property type="project" value="UniProtKB-SubCell"/>
</dbReference>
<feature type="transmembrane region" description="Helical" evidence="8">
    <location>
        <begin position="410"/>
        <end position="439"/>
    </location>
</feature>
<evidence type="ECO:0000256" key="2">
    <source>
        <dbReference type="ARBA" id="ARBA00012944"/>
    </source>
</evidence>
<keyword evidence="4 8" id="KW-1133">Transmembrane helix</keyword>
<feature type="transmembrane region" description="Helical" evidence="8">
    <location>
        <begin position="132"/>
        <end position="151"/>
    </location>
</feature>
<feature type="transmembrane region" description="Helical" evidence="8">
    <location>
        <begin position="157"/>
        <end position="182"/>
    </location>
</feature>
<feature type="transmembrane region" description="Helical" evidence="8">
    <location>
        <begin position="377"/>
        <end position="398"/>
    </location>
</feature>
<evidence type="ECO:0000259" key="9">
    <source>
        <dbReference type="Pfam" id="PF00361"/>
    </source>
</evidence>
<dbReference type="EC" id="7.1.1.2" evidence="2"/>
<feature type="transmembrane region" description="Helical" evidence="8">
    <location>
        <begin position="272"/>
        <end position="297"/>
    </location>
</feature>
<evidence type="ECO:0000256" key="5">
    <source>
        <dbReference type="ARBA" id="ARBA00023136"/>
    </source>
</evidence>
<evidence type="ECO:0000256" key="7">
    <source>
        <dbReference type="ARBA" id="ARBA00049551"/>
    </source>
</evidence>
<keyword evidence="10" id="KW-0496">Mitochondrion</keyword>
<dbReference type="InterPro" id="IPR003945">
    <property type="entry name" value="NU5C-like"/>
</dbReference>
<comment type="subcellular location">
    <subcellularLocation>
        <location evidence="1">Membrane</location>
        <topology evidence="1">Multi-pass membrane protein</topology>
    </subcellularLocation>
</comment>
<dbReference type="PRINTS" id="PR01434">
    <property type="entry name" value="NADHDHGNASE5"/>
</dbReference>
<keyword evidence="5 8" id="KW-0472">Membrane</keyword>
<evidence type="ECO:0000313" key="10">
    <source>
        <dbReference type="EMBL" id="AHB82308.1"/>
    </source>
</evidence>
<dbReference type="GO" id="GO:0015990">
    <property type="term" value="P:electron transport coupled proton transport"/>
    <property type="evidence" value="ECO:0007669"/>
    <property type="project" value="TreeGrafter"/>
</dbReference>
<dbReference type="PANTHER" id="PTHR42829:SF2">
    <property type="entry name" value="NADH-UBIQUINONE OXIDOREDUCTASE CHAIN 5"/>
    <property type="match status" value="1"/>
</dbReference>
<dbReference type="InterPro" id="IPR001750">
    <property type="entry name" value="ND/Mrp_TM"/>
</dbReference>
<dbReference type="GO" id="GO:0042773">
    <property type="term" value="P:ATP synthesis coupled electron transport"/>
    <property type="evidence" value="ECO:0007669"/>
    <property type="project" value="InterPro"/>
</dbReference>
<feature type="transmembrane region" description="Helical" evidence="8">
    <location>
        <begin position="40"/>
        <end position="61"/>
    </location>
</feature>
<evidence type="ECO:0000256" key="3">
    <source>
        <dbReference type="ARBA" id="ARBA00022692"/>
    </source>
</evidence>